<dbReference type="EMBL" id="ADKX01000043">
    <property type="protein sequence ID" value="EFW03757.1"/>
    <property type="molecule type" value="Genomic_DNA"/>
</dbReference>
<proteinExistence type="predicted"/>
<feature type="transmembrane region" description="Helical" evidence="9">
    <location>
        <begin position="73"/>
        <end position="94"/>
    </location>
</feature>
<evidence type="ECO:0000256" key="8">
    <source>
        <dbReference type="PIRNR" id="PIRNR006351"/>
    </source>
</evidence>
<organism evidence="11 12">
    <name type="scientific">Coprobacillus cateniformis</name>
    <dbReference type="NCBI Taxonomy" id="100884"/>
    <lineage>
        <taxon>Bacteria</taxon>
        <taxon>Bacillati</taxon>
        <taxon>Bacillota</taxon>
        <taxon>Erysipelotrichia</taxon>
        <taxon>Erysipelotrichales</taxon>
        <taxon>Coprobacillaceae</taxon>
        <taxon>Coprobacillus</taxon>
    </lineage>
</organism>
<dbReference type="NCBIfam" id="TIGR00410">
    <property type="entry name" value="lacE"/>
    <property type="match status" value="1"/>
</dbReference>
<evidence type="ECO:0000256" key="4">
    <source>
        <dbReference type="ARBA" id="ARBA00022597"/>
    </source>
</evidence>
<dbReference type="InterPro" id="IPR004501">
    <property type="entry name" value="PTS_EIIC_3"/>
</dbReference>
<keyword evidence="6 9" id="KW-1133">Transmembrane helix</keyword>
<dbReference type="GO" id="GO:0008982">
    <property type="term" value="F:protein-N(PI)-phosphohistidine-sugar phosphotransferase activity"/>
    <property type="evidence" value="ECO:0007669"/>
    <property type="project" value="UniProtKB-UniRule"/>
</dbReference>
<feature type="transmembrane region" description="Helical" evidence="9">
    <location>
        <begin position="247"/>
        <end position="267"/>
    </location>
</feature>
<feature type="transmembrane region" description="Helical" evidence="9">
    <location>
        <begin position="331"/>
        <end position="356"/>
    </location>
</feature>
<accession>E7GDV4</accession>
<dbReference type="AlphaFoldDB" id="E7GDV4"/>
<keyword evidence="4 8" id="KW-0762">Sugar transport</keyword>
<comment type="function">
    <text evidence="8">The phosphoenolpyruvate-dependent sugar phosphotransferase system (PTS), a major carbohydrate active -transport system, catalyzes the phosphorylation of incoming sugar substrates concomitant with their translocation across the cell membrane.</text>
</comment>
<evidence type="ECO:0000259" key="10">
    <source>
        <dbReference type="PROSITE" id="PS51105"/>
    </source>
</evidence>
<feature type="transmembrane region" description="Helical" evidence="9">
    <location>
        <begin position="132"/>
        <end position="156"/>
    </location>
</feature>
<feature type="transmembrane region" description="Helical" evidence="9">
    <location>
        <begin position="177"/>
        <end position="197"/>
    </location>
</feature>
<feature type="transmembrane region" description="Helical" evidence="9">
    <location>
        <begin position="101"/>
        <end position="120"/>
    </location>
</feature>
<dbReference type="GO" id="GO:0009401">
    <property type="term" value="P:phosphoenolpyruvate-dependent sugar phosphotransferase system"/>
    <property type="evidence" value="ECO:0007669"/>
    <property type="project" value="InterPro"/>
</dbReference>
<evidence type="ECO:0000256" key="9">
    <source>
        <dbReference type="SAM" id="Phobius"/>
    </source>
</evidence>
<keyword evidence="2 8" id="KW-0813">Transport</keyword>
<dbReference type="RefSeq" id="WP_008790034.1">
    <property type="nucleotide sequence ID" value="NZ_AKCB01000001.1"/>
</dbReference>
<evidence type="ECO:0000256" key="2">
    <source>
        <dbReference type="ARBA" id="ARBA00022448"/>
    </source>
</evidence>
<dbReference type="PANTHER" id="PTHR33989:SF11">
    <property type="entry name" value="LICHENAN PERMEASE IIC COMPONENT"/>
    <property type="match status" value="1"/>
</dbReference>
<dbReference type="GO" id="GO:0005886">
    <property type="term" value="C:plasma membrane"/>
    <property type="evidence" value="ECO:0007669"/>
    <property type="project" value="UniProtKB-SubCell"/>
</dbReference>
<gene>
    <name evidence="11" type="ORF">HMPREF9488_02947</name>
</gene>
<dbReference type="InterPro" id="IPR003352">
    <property type="entry name" value="PTS_EIIC"/>
</dbReference>
<comment type="subcellular location">
    <subcellularLocation>
        <location evidence="1">Cell membrane</location>
        <topology evidence="1">Multi-pass membrane protein</topology>
    </subcellularLocation>
</comment>
<evidence type="ECO:0000256" key="5">
    <source>
        <dbReference type="ARBA" id="ARBA00022692"/>
    </source>
</evidence>
<keyword evidence="5 9" id="KW-0812">Transmembrane</keyword>
<keyword evidence="7 8" id="KW-0472">Membrane</keyword>
<feature type="transmembrane region" description="Helical" evidence="9">
    <location>
        <begin position="217"/>
        <end position="240"/>
    </location>
</feature>
<evidence type="ECO:0000313" key="11">
    <source>
        <dbReference type="EMBL" id="EFW03757.1"/>
    </source>
</evidence>
<dbReference type="eggNOG" id="COG1455">
    <property type="taxonomic scope" value="Bacteria"/>
</dbReference>
<dbReference type="PIRSF" id="PIRSF006351">
    <property type="entry name" value="PTS_EIIC-Cellobiose"/>
    <property type="match status" value="1"/>
</dbReference>
<feature type="transmembrane region" description="Helical" evidence="9">
    <location>
        <begin position="32"/>
        <end position="53"/>
    </location>
</feature>
<dbReference type="STRING" id="100884.GCA_000269565_02599"/>
<sequence length="425" mass="46457">MDKFQSKLEGILMPIGSKIANNKYLKVLQKSFIAVMPLTIAGSIALIISYFPFIDYVVPADVLNEIITFLDAMSSATLSIVALFLAGVIGYYYTRQEEHEGIFGAIVMICCFLIVTPMGWNEEGAFAYIPMTWLGGQGLLTAMIVGFGGGVIYNKLMNSKMTIKLPESVPPMVAEPFKMLIPALATFLVFAAVRYGMSFTSFGDVHTFFFNVFQTPLMALGTSLPASIIIVVFIQVLWFMGLHGQNIAGSVMTPIWNAAMIANLTAVQSGQSPQYIFTGQFFTGFIWMQFVSLIVACLISAKSEQLKAVGKLSIGSACFNISEPIVFGSPVVLNFMLLIPWVVTMAVFVLVTWGFMQSGLCPYPLGADIPWTTPPLISGWLITGSPMGAVVQIVNVIIGTFIYLPFVKMYDKQLVKQEQVGQTEA</sequence>
<dbReference type="PROSITE" id="PS51105">
    <property type="entry name" value="PTS_EIIC_TYPE_3"/>
    <property type="match status" value="1"/>
</dbReference>
<protein>
    <recommendedName>
        <fullName evidence="8">Permease IIC component</fullName>
    </recommendedName>
</protein>
<evidence type="ECO:0000256" key="7">
    <source>
        <dbReference type="ARBA" id="ARBA00023136"/>
    </source>
</evidence>
<feature type="transmembrane region" description="Helical" evidence="9">
    <location>
        <begin position="279"/>
        <end position="301"/>
    </location>
</feature>
<evidence type="ECO:0000256" key="1">
    <source>
        <dbReference type="ARBA" id="ARBA00004651"/>
    </source>
</evidence>
<keyword evidence="3 8" id="KW-1003">Cell membrane</keyword>
<reference evidence="11 12" key="1">
    <citation type="submission" date="2010-12" db="EMBL/GenBank/DDBJ databases">
        <title>The Genome Sequence of Coprobacillus sp. strain 29_1.</title>
        <authorList>
            <consortium name="The Broad Institute Genome Sequencing Platform"/>
            <person name="Earl A."/>
            <person name="Ward D."/>
            <person name="Feldgarden M."/>
            <person name="Gevers D."/>
            <person name="Daigneault M."/>
            <person name="Sibley C.D."/>
            <person name="White A."/>
            <person name="Strauss J."/>
            <person name="Allen-Vercoe E."/>
            <person name="Young S.K."/>
            <person name="Zeng Q."/>
            <person name="Gargeya S."/>
            <person name="Fitzgerald M."/>
            <person name="Haas B."/>
            <person name="Abouelleil A."/>
            <person name="Alvarado L."/>
            <person name="Arachchi H.M."/>
            <person name="Berlin A."/>
            <person name="Brown A."/>
            <person name="Chapman S.B."/>
            <person name="Chen Z."/>
            <person name="Dunbar C."/>
            <person name="Freedman E."/>
            <person name="Gearin G."/>
            <person name="Gellesch M."/>
            <person name="Goldberg J."/>
            <person name="Griggs A."/>
            <person name="Gujja S."/>
            <person name="Heilman E."/>
            <person name="Heiman D."/>
            <person name="Howarth C."/>
            <person name="Larson L."/>
            <person name="Lui A."/>
            <person name="MacDonald P.J.P."/>
            <person name="Mehta T."/>
            <person name="Montmayeur A."/>
            <person name="Murphy C."/>
            <person name="Neiman D."/>
            <person name="Pearson M."/>
            <person name="Priest M."/>
            <person name="Roberts A."/>
            <person name="Saif S."/>
            <person name="Shea T."/>
            <person name="Shenoy N."/>
            <person name="Sisk P."/>
            <person name="Stolte C."/>
            <person name="Sykes S."/>
            <person name="White J."/>
            <person name="Yandava C."/>
            <person name="Nusbaum C."/>
            <person name="Birren B."/>
        </authorList>
    </citation>
    <scope>NUCLEOTIDE SEQUENCE [LARGE SCALE GENOMIC DNA]</scope>
    <source>
        <strain evidence="11 12">29_1</strain>
    </source>
</reference>
<feature type="domain" description="PTS EIIC type-3" evidence="10">
    <location>
        <begin position="8"/>
        <end position="406"/>
    </location>
</feature>
<comment type="caution">
    <text evidence="11">The sequence shown here is derived from an EMBL/GenBank/DDBJ whole genome shotgun (WGS) entry which is preliminary data.</text>
</comment>
<evidence type="ECO:0000256" key="6">
    <source>
        <dbReference type="ARBA" id="ARBA00022989"/>
    </source>
</evidence>
<keyword evidence="12" id="KW-1185">Reference proteome</keyword>
<dbReference type="Proteomes" id="UP000003157">
    <property type="component" value="Unassembled WGS sequence"/>
</dbReference>
<evidence type="ECO:0000313" key="12">
    <source>
        <dbReference type="Proteomes" id="UP000003157"/>
    </source>
</evidence>
<dbReference type="InterPro" id="IPR004796">
    <property type="entry name" value="PTS_IIC_cello"/>
</dbReference>
<dbReference type="HOGENOM" id="CLU_029688_1_0_9"/>
<dbReference type="InterPro" id="IPR051088">
    <property type="entry name" value="PTS_Sugar-EIIC/EIIB"/>
</dbReference>
<dbReference type="PANTHER" id="PTHR33989">
    <property type="match status" value="1"/>
</dbReference>
<dbReference type="GO" id="GO:1901264">
    <property type="term" value="P:carbohydrate derivative transport"/>
    <property type="evidence" value="ECO:0007669"/>
    <property type="project" value="TreeGrafter"/>
</dbReference>
<dbReference type="OrthoDB" id="1550290at2"/>
<dbReference type="GeneID" id="78230413"/>
<name>E7GDV4_9FIRM</name>
<evidence type="ECO:0000256" key="3">
    <source>
        <dbReference type="ARBA" id="ARBA00022475"/>
    </source>
</evidence>
<feature type="transmembrane region" description="Helical" evidence="9">
    <location>
        <begin position="376"/>
        <end position="404"/>
    </location>
</feature>
<dbReference type="Pfam" id="PF02378">
    <property type="entry name" value="PTS_EIIC"/>
    <property type="match status" value="1"/>
</dbReference>